<feature type="non-terminal residue" evidence="3">
    <location>
        <position position="1"/>
    </location>
</feature>
<name>A0A5J9VEM3_9POAL</name>
<dbReference type="SMART" id="SM00256">
    <property type="entry name" value="FBOX"/>
    <property type="match status" value="1"/>
</dbReference>
<evidence type="ECO:0000313" key="3">
    <source>
        <dbReference type="EMBL" id="TVU34405.1"/>
    </source>
</evidence>
<dbReference type="InterPro" id="IPR001810">
    <property type="entry name" value="F-box_dom"/>
</dbReference>
<organism evidence="3 4">
    <name type="scientific">Eragrostis curvula</name>
    <name type="common">weeping love grass</name>
    <dbReference type="NCBI Taxonomy" id="38414"/>
    <lineage>
        <taxon>Eukaryota</taxon>
        <taxon>Viridiplantae</taxon>
        <taxon>Streptophyta</taxon>
        <taxon>Embryophyta</taxon>
        <taxon>Tracheophyta</taxon>
        <taxon>Spermatophyta</taxon>
        <taxon>Magnoliopsida</taxon>
        <taxon>Liliopsida</taxon>
        <taxon>Poales</taxon>
        <taxon>Poaceae</taxon>
        <taxon>PACMAD clade</taxon>
        <taxon>Chloridoideae</taxon>
        <taxon>Eragrostideae</taxon>
        <taxon>Eragrostidinae</taxon>
        <taxon>Eragrostis</taxon>
    </lineage>
</organism>
<gene>
    <name evidence="3" type="ORF">EJB05_16237</name>
</gene>
<dbReference type="Pfam" id="PF24758">
    <property type="entry name" value="LRR_At5g56370"/>
    <property type="match status" value="1"/>
</dbReference>
<dbReference type="InterPro" id="IPR036047">
    <property type="entry name" value="F-box-like_dom_sf"/>
</dbReference>
<dbReference type="OrthoDB" id="629734at2759"/>
<dbReference type="Gramene" id="TVU34405">
    <property type="protein sequence ID" value="TVU34405"/>
    <property type="gene ID" value="EJB05_16237"/>
</dbReference>
<dbReference type="InterPro" id="IPR053781">
    <property type="entry name" value="F-box_AtFBL13-like"/>
</dbReference>
<comment type="caution">
    <text evidence="3">The sequence shown here is derived from an EMBL/GenBank/DDBJ whole genome shotgun (WGS) entry which is preliminary data.</text>
</comment>
<proteinExistence type="predicted"/>
<dbReference type="EMBL" id="RWGY01000009">
    <property type="protein sequence ID" value="TVU34405.1"/>
    <property type="molecule type" value="Genomic_DNA"/>
</dbReference>
<dbReference type="PANTHER" id="PTHR32141">
    <property type="match status" value="1"/>
</dbReference>
<dbReference type="Gene3D" id="1.20.1280.50">
    <property type="match status" value="1"/>
</dbReference>
<dbReference type="AlphaFoldDB" id="A0A5J9VEM3"/>
<dbReference type="InterPro" id="IPR055411">
    <property type="entry name" value="LRR_FXL15/At3g58940/PEG3-like"/>
</dbReference>
<reference evidence="3 4" key="1">
    <citation type="journal article" date="2019" name="Sci. Rep.">
        <title>A high-quality genome of Eragrostis curvula grass provides insights into Poaceae evolution and supports new strategies to enhance forage quality.</title>
        <authorList>
            <person name="Carballo J."/>
            <person name="Santos B.A.C.M."/>
            <person name="Zappacosta D."/>
            <person name="Garbus I."/>
            <person name="Selva J.P."/>
            <person name="Gallo C.A."/>
            <person name="Diaz A."/>
            <person name="Albertini E."/>
            <person name="Caccamo M."/>
            <person name="Echenique V."/>
        </authorList>
    </citation>
    <scope>NUCLEOTIDE SEQUENCE [LARGE SCALE GENOMIC DNA]</scope>
    <source>
        <strain evidence="4">cv. Victoria</strain>
        <tissue evidence="3">Leaf</tissue>
    </source>
</reference>
<evidence type="ECO:0000313" key="4">
    <source>
        <dbReference type="Proteomes" id="UP000324897"/>
    </source>
</evidence>
<protein>
    <recommendedName>
        <fullName evidence="2">F-box domain-containing protein</fullName>
    </recommendedName>
</protein>
<evidence type="ECO:0000259" key="2">
    <source>
        <dbReference type="PROSITE" id="PS50181"/>
    </source>
</evidence>
<dbReference type="CDD" id="cd22160">
    <property type="entry name" value="F-box_AtFBL13-like"/>
    <property type="match status" value="1"/>
</dbReference>
<dbReference type="Pfam" id="PF00646">
    <property type="entry name" value="F-box"/>
    <property type="match status" value="1"/>
</dbReference>
<accession>A0A5J9VEM3</accession>
<sequence>MVLPIEEVLRIVLTSLPAPPSPAATGSRSSSSGGYISRLPDAVLSNIVSRLPAKEAARTAALSRRWRHVWASTPLVLDASLTRCCPTSCRASPPRKPHAPPRSPGAGATSGPPRRWSSTTPISSTSPPTGAPSPTRWAASSTATRAPTAASVSPAAVWRRSRPRARSRAGSAAGVQDLSLVSRPWPVGVDLPVDVFNIASLHSLYLGFWHFPDTDGLPRGPDVFPHLREIRLCNLFIGPAGIDYLLACSPMLEKLVFVVTHLPIAQVRVRSRSLKCVVFWMSLAGELAVIVAPCLERLILWQTLSRSVTACECVRVWLRRGPWAL</sequence>
<evidence type="ECO:0000256" key="1">
    <source>
        <dbReference type="SAM" id="MobiDB-lite"/>
    </source>
</evidence>
<feature type="region of interest" description="Disordered" evidence="1">
    <location>
        <begin position="88"/>
        <end position="170"/>
    </location>
</feature>
<dbReference type="SUPFAM" id="SSF81383">
    <property type="entry name" value="F-box domain"/>
    <property type="match status" value="1"/>
</dbReference>
<dbReference type="PANTHER" id="PTHR32141:SF169">
    <property type="entry name" value="OS01G0595900 PROTEIN"/>
    <property type="match status" value="1"/>
</dbReference>
<dbReference type="Proteomes" id="UP000324897">
    <property type="component" value="Unassembled WGS sequence"/>
</dbReference>
<feature type="compositionally biased region" description="Low complexity" evidence="1">
    <location>
        <begin position="112"/>
        <end position="158"/>
    </location>
</feature>
<keyword evidence="4" id="KW-1185">Reference proteome</keyword>
<dbReference type="PROSITE" id="PS50181">
    <property type="entry name" value="FBOX"/>
    <property type="match status" value="1"/>
</dbReference>
<dbReference type="InterPro" id="IPR055302">
    <property type="entry name" value="F-box_dom-containing"/>
</dbReference>
<feature type="domain" description="F-box" evidence="2">
    <location>
        <begin position="33"/>
        <end position="69"/>
    </location>
</feature>